<evidence type="ECO:0000313" key="2">
    <source>
        <dbReference type="Proteomes" id="UP000215914"/>
    </source>
</evidence>
<comment type="caution">
    <text evidence="1">The sequence shown here is derived from an EMBL/GenBank/DDBJ whole genome shotgun (WGS) entry which is preliminary data.</text>
</comment>
<organism evidence="1 2">
    <name type="scientific">Helianthus annuus</name>
    <name type="common">Common sunflower</name>
    <dbReference type="NCBI Taxonomy" id="4232"/>
    <lineage>
        <taxon>Eukaryota</taxon>
        <taxon>Viridiplantae</taxon>
        <taxon>Streptophyta</taxon>
        <taxon>Embryophyta</taxon>
        <taxon>Tracheophyta</taxon>
        <taxon>Spermatophyta</taxon>
        <taxon>Magnoliopsida</taxon>
        <taxon>eudicotyledons</taxon>
        <taxon>Gunneridae</taxon>
        <taxon>Pentapetalae</taxon>
        <taxon>asterids</taxon>
        <taxon>campanulids</taxon>
        <taxon>Asterales</taxon>
        <taxon>Asteraceae</taxon>
        <taxon>Asteroideae</taxon>
        <taxon>Heliantheae alliance</taxon>
        <taxon>Heliantheae</taxon>
        <taxon>Helianthus</taxon>
    </lineage>
</organism>
<name>A0A9K3MVN0_HELAN</name>
<reference evidence="1" key="2">
    <citation type="submission" date="2020-06" db="EMBL/GenBank/DDBJ databases">
        <title>Helianthus annuus Genome sequencing and assembly Release 2.</title>
        <authorList>
            <person name="Gouzy J."/>
            <person name="Langlade N."/>
            <person name="Munos S."/>
        </authorList>
    </citation>
    <scope>NUCLEOTIDE SEQUENCE</scope>
    <source>
        <tissue evidence="1">Leaves</tissue>
    </source>
</reference>
<dbReference type="Proteomes" id="UP000215914">
    <property type="component" value="Unassembled WGS sequence"/>
</dbReference>
<dbReference type="AlphaFoldDB" id="A0A9K3MVN0"/>
<dbReference type="EMBL" id="MNCJ02000327">
    <property type="protein sequence ID" value="KAF5777605.1"/>
    <property type="molecule type" value="Genomic_DNA"/>
</dbReference>
<protein>
    <submittedName>
        <fullName evidence="1">Uncharacterized protein</fullName>
    </submittedName>
</protein>
<gene>
    <name evidence="1" type="ORF">HanXRQr2_Chr12g0537651</name>
</gene>
<sequence length="52" mass="6261">MAFSCYQFFNNSRSYLKIATIRRKKMIFNSIKLNNNMHTWILLIVDPFFNLG</sequence>
<reference evidence="1" key="1">
    <citation type="journal article" date="2017" name="Nature">
        <title>The sunflower genome provides insights into oil metabolism, flowering and Asterid evolution.</title>
        <authorList>
            <person name="Badouin H."/>
            <person name="Gouzy J."/>
            <person name="Grassa C.J."/>
            <person name="Murat F."/>
            <person name="Staton S.E."/>
            <person name="Cottret L."/>
            <person name="Lelandais-Briere C."/>
            <person name="Owens G.L."/>
            <person name="Carrere S."/>
            <person name="Mayjonade B."/>
            <person name="Legrand L."/>
            <person name="Gill N."/>
            <person name="Kane N.C."/>
            <person name="Bowers J.E."/>
            <person name="Hubner S."/>
            <person name="Bellec A."/>
            <person name="Berard A."/>
            <person name="Berges H."/>
            <person name="Blanchet N."/>
            <person name="Boniface M.C."/>
            <person name="Brunel D."/>
            <person name="Catrice O."/>
            <person name="Chaidir N."/>
            <person name="Claudel C."/>
            <person name="Donnadieu C."/>
            <person name="Faraut T."/>
            <person name="Fievet G."/>
            <person name="Helmstetter N."/>
            <person name="King M."/>
            <person name="Knapp S.J."/>
            <person name="Lai Z."/>
            <person name="Le Paslier M.C."/>
            <person name="Lippi Y."/>
            <person name="Lorenzon L."/>
            <person name="Mandel J.R."/>
            <person name="Marage G."/>
            <person name="Marchand G."/>
            <person name="Marquand E."/>
            <person name="Bret-Mestries E."/>
            <person name="Morien E."/>
            <person name="Nambeesan S."/>
            <person name="Nguyen T."/>
            <person name="Pegot-Espagnet P."/>
            <person name="Pouilly N."/>
            <person name="Raftis F."/>
            <person name="Sallet E."/>
            <person name="Schiex T."/>
            <person name="Thomas J."/>
            <person name="Vandecasteele C."/>
            <person name="Vares D."/>
            <person name="Vear F."/>
            <person name="Vautrin S."/>
            <person name="Crespi M."/>
            <person name="Mangin B."/>
            <person name="Burke J.M."/>
            <person name="Salse J."/>
            <person name="Munos S."/>
            <person name="Vincourt P."/>
            <person name="Rieseberg L.H."/>
            <person name="Langlade N.B."/>
        </authorList>
    </citation>
    <scope>NUCLEOTIDE SEQUENCE</scope>
    <source>
        <tissue evidence="1">Leaves</tissue>
    </source>
</reference>
<dbReference type="Gramene" id="mRNA:HanXRQr2_Chr12g0537651">
    <property type="protein sequence ID" value="CDS:HanXRQr2_Chr12g0537651.1"/>
    <property type="gene ID" value="HanXRQr2_Chr12g0537651"/>
</dbReference>
<evidence type="ECO:0000313" key="1">
    <source>
        <dbReference type="EMBL" id="KAF5777605.1"/>
    </source>
</evidence>
<accession>A0A9K3MVN0</accession>
<proteinExistence type="predicted"/>
<keyword evidence="2" id="KW-1185">Reference proteome</keyword>